<organism evidence="1 2">
    <name type="scientific">Panagrolaimus sp. ES5</name>
    <dbReference type="NCBI Taxonomy" id="591445"/>
    <lineage>
        <taxon>Eukaryota</taxon>
        <taxon>Metazoa</taxon>
        <taxon>Ecdysozoa</taxon>
        <taxon>Nematoda</taxon>
        <taxon>Chromadorea</taxon>
        <taxon>Rhabditida</taxon>
        <taxon>Tylenchina</taxon>
        <taxon>Panagrolaimomorpha</taxon>
        <taxon>Panagrolaimoidea</taxon>
        <taxon>Panagrolaimidae</taxon>
        <taxon>Panagrolaimus</taxon>
    </lineage>
</organism>
<dbReference type="WBParaSite" id="ES5_v2.g14579.t1">
    <property type="protein sequence ID" value="ES5_v2.g14579.t1"/>
    <property type="gene ID" value="ES5_v2.g14579"/>
</dbReference>
<name>A0AC34FBV1_9BILA</name>
<protein>
    <submittedName>
        <fullName evidence="2">PI-PLC Y-box domain-containing protein</fullName>
    </submittedName>
</protein>
<reference evidence="2" key="1">
    <citation type="submission" date="2022-11" db="UniProtKB">
        <authorList>
            <consortium name="WormBaseParasite"/>
        </authorList>
    </citation>
    <scope>IDENTIFICATION</scope>
</reference>
<evidence type="ECO:0000313" key="2">
    <source>
        <dbReference type="WBParaSite" id="ES5_v2.g14579.t1"/>
    </source>
</evidence>
<accession>A0AC34FBV1</accession>
<proteinExistence type="predicted"/>
<dbReference type="Proteomes" id="UP000887579">
    <property type="component" value="Unplaced"/>
</dbReference>
<sequence>MAHFEPDQANKWPHDQLTRHLAARTSIGIDQNGPSPLTSSFHSNGNFPPYSTANGNNIYPQSSEFDTEDIKPIKEWNEKLWQQNGTSKLSPSDIVRTATPSANSTESTPSSQRHSIGPEEGDQRRTSTPEIKSEFSELSPERSTVGNLEVTSNKDKDANLLLSLSQPSTTSTAAAVSATDQNQLAALRIEEKILHEKLTPQIETPMTEKKAESIQSVVNSVSSTEFDVERF</sequence>
<evidence type="ECO:0000313" key="1">
    <source>
        <dbReference type="Proteomes" id="UP000887579"/>
    </source>
</evidence>